<feature type="domain" description="Endonuclease/exonuclease/phosphatase" evidence="2">
    <location>
        <begin position="30"/>
        <end position="310"/>
    </location>
</feature>
<proteinExistence type="predicted"/>
<reference evidence="3 4" key="1">
    <citation type="submission" date="2018-04" db="EMBL/GenBank/DDBJ databases">
        <title>Genomic Encyclopedia of Type Strains, Phase III (KMG-III): the genomes of soil and plant-associated and newly described type strains.</title>
        <authorList>
            <person name="Whitman W."/>
        </authorList>
    </citation>
    <scope>NUCLEOTIDE SEQUENCE [LARGE SCALE GENOMIC DNA]</scope>
    <source>
        <strain evidence="3 4">JA192</strain>
    </source>
</reference>
<dbReference type="GO" id="GO:0004519">
    <property type="term" value="F:endonuclease activity"/>
    <property type="evidence" value="ECO:0007669"/>
    <property type="project" value="UniProtKB-KW"/>
</dbReference>
<dbReference type="InterPro" id="IPR005135">
    <property type="entry name" value="Endo/exonuclease/phosphatase"/>
</dbReference>
<name>A0ABX5J826_9RHOB</name>
<dbReference type="EMBL" id="PZZW01000003">
    <property type="protein sequence ID" value="PTM79331.1"/>
    <property type="molecule type" value="Genomic_DNA"/>
</dbReference>
<organism evidence="3 4">
    <name type="scientific">Cereibacter johrii</name>
    <dbReference type="NCBI Taxonomy" id="445629"/>
    <lineage>
        <taxon>Bacteria</taxon>
        <taxon>Pseudomonadati</taxon>
        <taxon>Pseudomonadota</taxon>
        <taxon>Alphaproteobacteria</taxon>
        <taxon>Rhodobacterales</taxon>
        <taxon>Paracoccaceae</taxon>
        <taxon>Cereibacter</taxon>
    </lineage>
</organism>
<dbReference type="RefSeq" id="WP_069331690.1">
    <property type="nucleotide sequence ID" value="NZ_MABH01000120.1"/>
</dbReference>
<dbReference type="Gene3D" id="3.60.10.10">
    <property type="entry name" value="Endonuclease/exonuclease/phosphatase"/>
    <property type="match status" value="1"/>
</dbReference>
<keyword evidence="3" id="KW-0378">Hydrolase</keyword>
<protein>
    <submittedName>
        <fullName evidence="3">Endonuclease/exonuclease/phosphatase family protein</fullName>
    </submittedName>
</protein>
<dbReference type="Proteomes" id="UP000240800">
    <property type="component" value="Unassembled WGS sequence"/>
</dbReference>
<keyword evidence="3" id="KW-0540">Nuclease</keyword>
<keyword evidence="3" id="KW-0255">Endonuclease</keyword>
<accession>A0ABX5J826</accession>
<comment type="caution">
    <text evidence="3">The sequence shown here is derived from an EMBL/GenBank/DDBJ whole genome shotgun (WGS) entry which is preliminary data.</text>
</comment>
<evidence type="ECO:0000313" key="3">
    <source>
        <dbReference type="EMBL" id="PTM79331.1"/>
    </source>
</evidence>
<dbReference type="InterPro" id="IPR036691">
    <property type="entry name" value="Endo/exonu/phosph_ase_sf"/>
</dbReference>
<dbReference type="Pfam" id="PF03372">
    <property type="entry name" value="Exo_endo_phos"/>
    <property type="match status" value="1"/>
</dbReference>
<feature type="region of interest" description="Disordered" evidence="1">
    <location>
        <begin position="247"/>
        <end position="266"/>
    </location>
</feature>
<evidence type="ECO:0000256" key="1">
    <source>
        <dbReference type="SAM" id="MobiDB-lite"/>
    </source>
</evidence>
<evidence type="ECO:0000313" key="4">
    <source>
        <dbReference type="Proteomes" id="UP000240800"/>
    </source>
</evidence>
<dbReference type="SUPFAM" id="SSF56219">
    <property type="entry name" value="DNase I-like"/>
    <property type="match status" value="1"/>
</dbReference>
<sequence length="320" mass="33902">MAETLRFATCDVDLDRAGPGLLLRDIRGGKDPQVLAVRRMIEALQADVLFLTGVDYDADLLAARALAGDLYPHLLALRPNAGRPTGIDLDGDGRLGGPGDAQGWGRFDGQGGMVLLSRLPLGPPRDFSALLWADLPEANLPPMPPEARAVQRLASVGAWEVPLPRARGPALKLLLWSATPPVFDGPEDRNGRRAGDEALFWARLLEGRLPFPAPEGPVLLMGKANIDPLAGDGPRAAIAALLAHPALQDPAPQGPDGSRATADFRADGGPGLLRTDYILPARSLHVTASGVLWPPPGDPLAVVAAQASRHRPVWVELDLH</sequence>
<gene>
    <name evidence="3" type="ORF">C8J29_103432</name>
</gene>
<keyword evidence="4" id="KW-1185">Reference proteome</keyword>
<evidence type="ECO:0000259" key="2">
    <source>
        <dbReference type="Pfam" id="PF03372"/>
    </source>
</evidence>